<dbReference type="RefSeq" id="XP_073801267.1">
    <property type="nucleotide sequence ID" value="XM_073945166.1"/>
</dbReference>
<reference evidence="2" key="1">
    <citation type="submission" date="2025-08" db="UniProtKB">
        <authorList>
            <consortium name="RefSeq"/>
        </authorList>
    </citation>
    <scope>IDENTIFICATION</scope>
    <source>
        <strain evidence="2">Tuebingen</strain>
        <tissue evidence="2">Fibroblasts and whole tissue</tissue>
    </source>
</reference>
<evidence type="ECO:0000313" key="1">
    <source>
        <dbReference type="Proteomes" id="UP000000437"/>
    </source>
</evidence>
<organism evidence="1 2">
    <name type="scientific">Danio rerio</name>
    <name type="common">Zebrafish</name>
    <name type="synonym">Brachydanio rerio</name>
    <dbReference type="NCBI Taxonomy" id="7955"/>
    <lineage>
        <taxon>Eukaryota</taxon>
        <taxon>Metazoa</taxon>
        <taxon>Chordata</taxon>
        <taxon>Craniata</taxon>
        <taxon>Vertebrata</taxon>
        <taxon>Euteleostomi</taxon>
        <taxon>Actinopterygii</taxon>
        <taxon>Neopterygii</taxon>
        <taxon>Teleostei</taxon>
        <taxon>Ostariophysi</taxon>
        <taxon>Cypriniformes</taxon>
        <taxon>Danionidae</taxon>
        <taxon>Danioninae</taxon>
        <taxon>Danio</taxon>
    </lineage>
</organism>
<accession>A0AC58J474</accession>
<protein>
    <submittedName>
        <fullName evidence="2">Uncharacterized protein</fullName>
    </submittedName>
</protein>
<gene>
    <name evidence="2" type="primary">LOC141381314</name>
</gene>
<evidence type="ECO:0000313" key="2">
    <source>
        <dbReference type="RefSeq" id="XP_073801267.1"/>
    </source>
</evidence>
<proteinExistence type="predicted"/>
<keyword evidence="1" id="KW-1185">Reference proteome</keyword>
<name>A0AC58J474_DANRE</name>
<sequence>MSSLVLQFIENPSLDLIDKFRKDDLLLLADHFQVSVNRQLLKREIKAAVLNGLAEQNIFSVPEAVREADQISEHNLEEGADSNSVVDGHVDVDVEAKAKTGLPPFEAFSPVSPGAKVDAQLKLRLARLRIEAEERAQVRRAEFDLRLEIRRLEIQSEKEVQMKRLELEERKLSSVSTGLPASDSTGKPTAPCVSTNSTFDVSKNISLVPLFREMEVDSYFCVFERIAASLSWPKEVWTLLLQCRLVGKAMEVFSTLSLEDSLKYETVKASILRAYELVPEAYRQKFRNHRKSSNQTYVEFAREKGVLFDKWCASSQAEDFSTLRELMLLEDFKKCVPERTVLYLNEQKVTTLASAAVLADEFALTHKGVFSSAHGDKSSSAVSLRPAPQLKPKVEQPREKRECFYCRKIGHLIADCGLLKKKQLNSNSPQPIGLIKTMPIAVDSAYEPFLSDGFVSFSDQPGDRVGVHVLRDTGAARSFIRGDVLSFSDDSYTGSSILVQGISMEVVKVPLHRVYLQTDLFTGFVDVGVRPALPVPGVDVILGNDLAGGNVIPVLEVLDRPVITSISEQFTQEYPEAFPACVLTRAQTRKMGTDFTLDDTFMCTDDNIINAANHRSEETGTGKGLHCLHVLLVRMKCWVREVRLITSLRHQIGKDKNAFATLTCLKPIILGRKRHLPVQK</sequence>
<dbReference type="Proteomes" id="UP000000437">
    <property type="component" value="Chromosome 3"/>
</dbReference>